<feature type="region of interest" description="Disordered" evidence="3">
    <location>
        <begin position="808"/>
        <end position="828"/>
    </location>
</feature>
<organism evidence="5">
    <name type="scientific">Noccaea caerulescens</name>
    <name type="common">Alpine penny-cress</name>
    <name type="synonym">Thlaspi caerulescens</name>
    <dbReference type="NCBI Taxonomy" id="107243"/>
    <lineage>
        <taxon>Eukaryota</taxon>
        <taxon>Viridiplantae</taxon>
        <taxon>Streptophyta</taxon>
        <taxon>Embryophyta</taxon>
        <taxon>Tracheophyta</taxon>
        <taxon>Spermatophyta</taxon>
        <taxon>Magnoliopsida</taxon>
        <taxon>eudicotyledons</taxon>
        <taxon>Gunneridae</taxon>
        <taxon>Pentapetalae</taxon>
        <taxon>rosids</taxon>
        <taxon>malvids</taxon>
        <taxon>Brassicales</taxon>
        <taxon>Brassicaceae</taxon>
        <taxon>Coluteocarpeae</taxon>
        <taxon>Noccaea</taxon>
    </lineage>
</organism>
<feature type="region of interest" description="Disordered" evidence="3">
    <location>
        <begin position="341"/>
        <end position="436"/>
    </location>
</feature>
<feature type="compositionally biased region" description="Polar residues" evidence="3">
    <location>
        <begin position="405"/>
        <end position="426"/>
    </location>
</feature>
<dbReference type="PANTHER" id="PTHR13052:SF0">
    <property type="entry name" value="DNA-BINDING PROTEIN-LIKE"/>
    <property type="match status" value="1"/>
</dbReference>
<feature type="domain" description="DEUBAD" evidence="4">
    <location>
        <begin position="89"/>
        <end position="202"/>
    </location>
</feature>
<protein>
    <submittedName>
        <fullName evidence="5">Nuclear factor related to kappa-B-binding protein</fullName>
    </submittedName>
</protein>
<feature type="compositionally biased region" description="Basic residues" evidence="3">
    <location>
        <begin position="379"/>
        <end position="388"/>
    </location>
</feature>
<feature type="region of interest" description="Disordered" evidence="3">
    <location>
        <begin position="611"/>
        <end position="741"/>
    </location>
</feature>
<feature type="region of interest" description="Disordered" evidence="3">
    <location>
        <begin position="458"/>
        <end position="486"/>
    </location>
</feature>
<dbReference type="InterPro" id="IPR057748">
    <property type="entry name" value="NFRKB_WH_2"/>
</dbReference>
<feature type="region of interest" description="Disordered" evidence="3">
    <location>
        <begin position="14"/>
        <end position="60"/>
    </location>
</feature>
<name>A0A1J3IJY1_NOCCA</name>
<dbReference type="CDD" id="cd21865">
    <property type="entry name" value="DEUBAD_NFRKB"/>
    <property type="match status" value="1"/>
</dbReference>
<evidence type="ECO:0000256" key="1">
    <source>
        <dbReference type="ARBA" id="ARBA00004123"/>
    </source>
</evidence>
<dbReference type="PANTHER" id="PTHR13052">
    <property type="entry name" value="NFRKB-RELATED"/>
    <property type="match status" value="1"/>
</dbReference>
<feature type="compositionally biased region" description="Acidic residues" evidence="3">
    <location>
        <begin position="349"/>
        <end position="358"/>
    </location>
</feature>
<dbReference type="EMBL" id="GEVM01026178">
    <property type="protein sequence ID" value="JAU79760.1"/>
    <property type="molecule type" value="Transcribed_RNA"/>
</dbReference>
<feature type="compositionally biased region" description="Basic and acidic residues" evidence="3">
    <location>
        <begin position="365"/>
        <end position="378"/>
    </location>
</feature>
<evidence type="ECO:0000256" key="2">
    <source>
        <dbReference type="ARBA" id="ARBA00023242"/>
    </source>
</evidence>
<keyword evidence="2" id="KW-0539">Nucleus</keyword>
<dbReference type="InterPro" id="IPR024867">
    <property type="entry name" value="NFRKB"/>
</dbReference>
<feature type="compositionally biased region" description="Basic and acidic residues" evidence="3">
    <location>
        <begin position="659"/>
        <end position="671"/>
    </location>
</feature>
<evidence type="ECO:0000256" key="3">
    <source>
        <dbReference type="SAM" id="MobiDB-lite"/>
    </source>
</evidence>
<feature type="region of interest" description="Disordered" evidence="3">
    <location>
        <begin position="864"/>
        <end position="909"/>
    </location>
</feature>
<dbReference type="Pfam" id="PF25793">
    <property type="entry name" value="WHD_2nd_NFRKB"/>
    <property type="match status" value="1"/>
</dbReference>
<sequence>MAIEKSNVKVSRFDSEYSHGSGDSMSSYEGDERLQLHRKTSAANVDSEDEDDDFDEDDSGAGSDDFDLLELAETGAEFCQVGNVTCSIPFELYDLSNLEDILSVDVWNESLTEEERLSLSSLLPDTDQITFMVTLKELFQGRNLHFDSPIKKLFDMLKGGQCEPRNALYLEGRNMFLRTKHYHTLRKYHNDMVVNLCQTRDAWASCKGYSIDEKLRVLNIVKSQKTLMREKKEDFEEDSSEKEEPFDGPWSRKVKDRTPAENKMARRSGYGVDSGLEFRSRRQLTGVEQDRYGKPKTRQMTAALKFPFAKTSVGPYAPSYNGLGRNSAYNSSSHVRQKYGSGLVLGSEDNTDDDEDQDPLFGMGSRRERDIVARDKPGFTRHAKKHKFSREGEPISEHFMAPPYSSRQSHGNFSKSSKYANHTQSRPYADQMKPVKGSLADLRGDLYRPGKNYGDGFSVDPRYISDDLNGKSKKMKSERNSPDTSLRSYRASMQQMNERFLNSDFGENQVQEKIRVNVVPNARSVLAPFRDSRMFMRNDDTESDSSEGYDDEEERNRFMRNKPSVSVGRLNNSHFPMLKSGQDSKKIKSRKKDIQENELLDGRGDYLKYSGAPGEQIYAPGTEKHSVKAKQKGKMHDRSPLNIFSSRGFEDGPIASLSELKDRNNRKEFFRQNKNSQTREQMTDRPQFQRPSAKPNLSGRKRGFDEDDELPEMRTLVNDRARGRHSRKYHVTEGDGNSGDENIEGRLLVTCSNVSKKRKARESLMDMERREENGELQLYSDIQQPPDDIITSKRKGKKKMEVDVDFLDLDPSENPKAGKGASEAEVETKPQKKPFVLITPTVHTGFSFSIVHLLSAVRMAMTSPRPEDSLDVSKPKAVENAEHEAGENGATMAKDAEDNKSPQQGSGNLPSLTIQEIVSCLKSNPGDPCILETQEPLQDLVRGVLKIFSSKTSPLGAKGWKPLVTFEKSTKGWSWIGPVLSPSEQETVEEVTSPEAWGIPHKMLVKLVDSFANWLKNTQEILQQIGSLPEPPLSLMQINFDEKERFKDLRAQKSLSTIVPSSEEARAYFHKEEFLRYSIPDRAFVYTAADGKKSVVAPLRRGGGKPTSKPRDHYMLKRERPPHVTILCLVRDAASRLPGRIGTRADVCTLIRDSQYIMEDVTDSQVNNIVSGALDRLHYERDPCVQFDSERKLWVYLHIDREDEDFEDDGTSSTKKWKRPKKDAAELTEGQEAVTGTEELPGDEEQTGAEMGSDPKTVEPDGLEGDQEAADQPCYETEQTAEEEDVENTAQGNETATMWEPDPAVVLNAVEDNTFICQENSVDDDFDDET</sequence>
<feature type="compositionally biased region" description="Basic and acidic residues" evidence="3">
    <location>
        <begin position="463"/>
        <end position="481"/>
    </location>
</feature>
<feature type="region of interest" description="Disordered" evidence="3">
    <location>
        <begin position="229"/>
        <end position="265"/>
    </location>
</feature>
<feature type="region of interest" description="Disordered" evidence="3">
    <location>
        <begin position="1205"/>
        <end position="1299"/>
    </location>
</feature>
<accession>A0A1J3IJY1</accession>
<feature type="compositionally biased region" description="Acidic residues" evidence="3">
    <location>
        <begin position="46"/>
        <end position="60"/>
    </location>
</feature>
<dbReference type="InterPro" id="IPR044867">
    <property type="entry name" value="DEUBAD_dom"/>
</dbReference>
<gene>
    <name evidence="5" type="ORF">MP_TR26593_c0_g1_i1_g.77646</name>
</gene>
<feature type="region of interest" description="Disordered" evidence="3">
    <location>
        <begin position="565"/>
        <end position="592"/>
    </location>
</feature>
<reference evidence="5" key="1">
    <citation type="submission" date="2016-07" db="EMBL/GenBank/DDBJ databases">
        <title>De novo transcriptome assembly of four accessions of the metal hyperaccumulator plant Noccaea caerulescens.</title>
        <authorList>
            <person name="Blande D."/>
            <person name="Halimaa P."/>
            <person name="Tervahauta A.I."/>
            <person name="Aarts M.G."/>
            <person name="Karenlampi S.O."/>
        </authorList>
    </citation>
    <scope>NUCLEOTIDE SEQUENCE</scope>
</reference>
<feature type="compositionally biased region" description="Polar residues" evidence="3">
    <location>
        <begin position="672"/>
        <end position="690"/>
    </location>
</feature>
<evidence type="ECO:0000313" key="5">
    <source>
        <dbReference type="EMBL" id="JAU79760.1"/>
    </source>
</evidence>
<feature type="compositionally biased region" description="Basic and acidic residues" evidence="3">
    <location>
        <begin position="865"/>
        <end position="886"/>
    </location>
</feature>
<feature type="compositionally biased region" description="Basic and acidic residues" evidence="3">
    <location>
        <begin position="582"/>
        <end position="592"/>
    </location>
</feature>
<dbReference type="GO" id="GO:0031011">
    <property type="term" value="C:Ino80 complex"/>
    <property type="evidence" value="ECO:0007669"/>
    <property type="project" value="InterPro"/>
</dbReference>
<feature type="compositionally biased region" description="Acidic residues" evidence="3">
    <location>
        <begin position="235"/>
        <end position="246"/>
    </location>
</feature>
<proteinExistence type="predicted"/>
<evidence type="ECO:0000259" key="4">
    <source>
        <dbReference type="PROSITE" id="PS51916"/>
    </source>
</evidence>
<dbReference type="PROSITE" id="PS51916">
    <property type="entry name" value="DEUBAD"/>
    <property type="match status" value="1"/>
</dbReference>
<comment type="subcellular location">
    <subcellularLocation>
        <location evidence="1">Nucleus</location>
    </subcellularLocation>
</comment>